<evidence type="ECO:0000313" key="1">
    <source>
        <dbReference type="EMBL" id="GMH19814.1"/>
    </source>
</evidence>
<accession>A0AAD3XX87</accession>
<organism evidence="1 2">
    <name type="scientific">Nepenthes gracilis</name>
    <name type="common">Slender pitcher plant</name>
    <dbReference type="NCBI Taxonomy" id="150966"/>
    <lineage>
        <taxon>Eukaryota</taxon>
        <taxon>Viridiplantae</taxon>
        <taxon>Streptophyta</taxon>
        <taxon>Embryophyta</taxon>
        <taxon>Tracheophyta</taxon>
        <taxon>Spermatophyta</taxon>
        <taxon>Magnoliopsida</taxon>
        <taxon>eudicotyledons</taxon>
        <taxon>Gunneridae</taxon>
        <taxon>Pentapetalae</taxon>
        <taxon>Caryophyllales</taxon>
        <taxon>Nepenthaceae</taxon>
        <taxon>Nepenthes</taxon>
    </lineage>
</organism>
<name>A0AAD3XX87_NEPGR</name>
<reference evidence="1" key="1">
    <citation type="submission" date="2023-05" db="EMBL/GenBank/DDBJ databases">
        <title>Nepenthes gracilis genome sequencing.</title>
        <authorList>
            <person name="Fukushima K."/>
        </authorList>
    </citation>
    <scope>NUCLEOTIDE SEQUENCE</scope>
    <source>
        <strain evidence="1">SING2019-196</strain>
    </source>
</reference>
<keyword evidence="2" id="KW-1185">Reference proteome</keyword>
<dbReference type="AlphaFoldDB" id="A0AAD3XX87"/>
<evidence type="ECO:0000313" key="2">
    <source>
        <dbReference type="Proteomes" id="UP001279734"/>
    </source>
</evidence>
<protein>
    <submittedName>
        <fullName evidence="1">Uncharacterized protein</fullName>
    </submittedName>
</protein>
<comment type="caution">
    <text evidence="1">The sequence shown here is derived from an EMBL/GenBank/DDBJ whole genome shotgun (WGS) entry which is preliminary data.</text>
</comment>
<gene>
    <name evidence="1" type="ORF">Nepgr_021655</name>
</gene>
<dbReference type="EMBL" id="BSYO01000021">
    <property type="protein sequence ID" value="GMH19814.1"/>
    <property type="molecule type" value="Genomic_DNA"/>
</dbReference>
<proteinExistence type="predicted"/>
<dbReference type="Proteomes" id="UP001279734">
    <property type="component" value="Unassembled WGS sequence"/>
</dbReference>
<sequence>MVSYAAKNLGRLVATQIPSVCRLWIRARMAGLFFEPSSERSDDDLSDNRAIHGVDVWMMNACYPDPWVTWFPGEIALAGISDKFVADVLLCIIFFFGLASHRIALDIVAESQGSVRLVSFTARRLRKCRVWWVLYIVYSDTLRRGSFTLVSVITPMTSCSPPPVVFLAFVGSKDVRTAAASSIVQYGRDVDWSSHQTKHRFDNRDHLNDQGRLD</sequence>